<evidence type="ECO:0000256" key="1">
    <source>
        <dbReference type="SAM" id="MobiDB-lite"/>
    </source>
</evidence>
<evidence type="ECO:0000313" key="3">
    <source>
        <dbReference type="EMBL" id="MPC17386.1"/>
    </source>
</evidence>
<reference evidence="3 4" key="1">
    <citation type="submission" date="2019-05" db="EMBL/GenBank/DDBJ databases">
        <title>Another draft genome of Portunus trituberculatus and its Hox gene families provides insights of decapod evolution.</title>
        <authorList>
            <person name="Jeong J.-H."/>
            <person name="Song I."/>
            <person name="Kim S."/>
            <person name="Choi T."/>
            <person name="Kim D."/>
            <person name="Ryu S."/>
            <person name="Kim W."/>
        </authorList>
    </citation>
    <scope>NUCLEOTIDE SEQUENCE [LARGE SCALE GENOMIC DNA]</scope>
    <source>
        <tissue evidence="3">Muscle</tissue>
    </source>
</reference>
<keyword evidence="4" id="KW-1185">Reference proteome</keyword>
<comment type="caution">
    <text evidence="3">The sequence shown here is derived from an EMBL/GenBank/DDBJ whole genome shotgun (WGS) entry which is preliminary data.</text>
</comment>
<gene>
    <name evidence="3" type="ORF">E2C01_010240</name>
</gene>
<sequence length="60" mass="6450">MAFKEYISLLCACIGLPSTVGLSTTQPSVNARAGGDQSFSRHRMDMTNPSGINRSQNANF</sequence>
<dbReference type="Proteomes" id="UP000324222">
    <property type="component" value="Unassembled WGS sequence"/>
</dbReference>
<evidence type="ECO:0000256" key="2">
    <source>
        <dbReference type="SAM" id="SignalP"/>
    </source>
</evidence>
<feature type="compositionally biased region" description="Polar residues" evidence="1">
    <location>
        <begin position="47"/>
        <end position="60"/>
    </location>
</feature>
<protein>
    <submittedName>
        <fullName evidence="3">Uncharacterized protein</fullName>
    </submittedName>
</protein>
<feature type="region of interest" description="Disordered" evidence="1">
    <location>
        <begin position="25"/>
        <end position="60"/>
    </location>
</feature>
<name>A0A5B7D857_PORTR</name>
<evidence type="ECO:0000313" key="4">
    <source>
        <dbReference type="Proteomes" id="UP000324222"/>
    </source>
</evidence>
<proteinExistence type="predicted"/>
<dbReference type="EMBL" id="VSRR010000584">
    <property type="protein sequence ID" value="MPC17386.1"/>
    <property type="molecule type" value="Genomic_DNA"/>
</dbReference>
<feature type="signal peptide" evidence="2">
    <location>
        <begin position="1"/>
        <end position="21"/>
    </location>
</feature>
<keyword evidence="2" id="KW-0732">Signal</keyword>
<feature type="chain" id="PRO_5022912735" evidence="2">
    <location>
        <begin position="22"/>
        <end position="60"/>
    </location>
</feature>
<accession>A0A5B7D857</accession>
<dbReference type="AlphaFoldDB" id="A0A5B7D857"/>
<organism evidence="3 4">
    <name type="scientific">Portunus trituberculatus</name>
    <name type="common">Swimming crab</name>
    <name type="synonym">Neptunus trituberculatus</name>
    <dbReference type="NCBI Taxonomy" id="210409"/>
    <lineage>
        <taxon>Eukaryota</taxon>
        <taxon>Metazoa</taxon>
        <taxon>Ecdysozoa</taxon>
        <taxon>Arthropoda</taxon>
        <taxon>Crustacea</taxon>
        <taxon>Multicrustacea</taxon>
        <taxon>Malacostraca</taxon>
        <taxon>Eumalacostraca</taxon>
        <taxon>Eucarida</taxon>
        <taxon>Decapoda</taxon>
        <taxon>Pleocyemata</taxon>
        <taxon>Brachyura</taxon>
        <taxon>Eubrachyura</taxon>
        <taxon>Portunoidea</taxon>
        <taxon>Portunidae</taxon>
        <taxon>Portuninae</taxon>
        <taxon>Portunus</taxon>
    </lineage>
</organism>